<organism evidence="1 2">
    <name type="scientific">Zarconia navalis LEGE 11467</name>
    <dbReference type="NCBI Taxonomy" id="1828826"/>
    <lineage>
        <taxon>Bacteria</taxon>
        <taxon>Bacillati</taxon>
        <taxon>Cyanobacteriota</taxon>
        <taxon>Cyanophyceae</taxon>
        <taxon>Oscillatoriophycideae</taxon>
        <taxon>Oscillatoriales</taxon>
        <taxon>Oscillatoriales incertae sedis</taxon>
        <taxon>Zarconia</taxon>
        <taxon>Zarconia navalis</taxon>
    </lineage>
</organism>
<reference evidence="1" key="1">
    <citation type="submission" date="2020-10" db="EMBL/GenBank/DDBJ databases">
        <authorList>
            <person name="Castelo-Branco R."/>
            <person name="Eusebio N."/>
            <person name="Adriana R."/>
            <person name="Vieira A."/>
            <person name="Brugerolle De Fraissinette N."/>
            <person name="Rezende De Castro R."/>
            <person name="Schneider M.P."/>
            <person name="Vasconcelos V."/>
            <person name="Leao P.N."/>
        </authorList>
    </citation>
    <scope>NUCLEOTIDE SEQUENCE</scope>
    <source>
        <strain evidence="1">LEGE 11467</strain>
    </source>
</reference>
<dbReference type="AlphaFoldDB" id="A0A928Z7Q7"/>
<sequence length="70" mass="8170">MSSSIEQRLRMLSHDRIKRQVNDYRQRIWRLSGRIDRARTCRYNAHSAFLLCAVNPGGPCATCSDYDPKQ</sequence>
<dbReference type="Pfam" id="PF20065">
    <property type="entry name" value="DUF6464"/>
    <property type="match status" value="1"/>
</dbReference>
<dbReference type="Proteomes" id="UP000621799">
    <property type="component" value="Unassembled WGS sequence"/>
</dbReference>
<dbReference type="EMBL" id="JADEXN010000026">
    <property type="protein sequence ID" value="MBE9039714.1"/>
    <property type="molecule type" value="Genomic_DNA"/>
</dbReference>
<proteinExistence type="predicted"/>
<evidence type="ECO:0000313" key="2">
    <source>
        <dbReference type="Proteomes" id="UP000621799"/>
    </source>
</evidence>
<dbReference type="InterPro" id="IPR045589">
    <property type="entry name" value="DUF6464"/>
</dbReference>
<protein>
    <submittedName>
        <fullName evidence="1">Uncharacterized protein</fullName>
    </submittedName>
</protein>
<gene>
    <name evidence="1" type="ORF">IQ235_02755</name>
</gene>
<accession>A0A928Z7Q7</accession>
<name>A0A928Z7Q7_9CYAN</name>
<evidence type="ECO:0000313" key="1">
    <source>
        <dbReference type="EMBL" id="MBE9039714.1"/>
    </source>
</evidence>
<comment type="caution">
    <text evidence="1">The sequence shown here is derived from an EMBL/GenBank/DDBJ whole genome shotgun (WGS) entry which is preliminary data.</text>
</comment>
<keyword evidence="2" id="KW-1185">Reference proteome</keyword>